<proteinExistence type="predicted"/>
<evidence type="ECO:0000259" key="1">
    <source>
        <dbReference type="Pfam" id="PF12146"/>
    </source>
</evidence>
<dbReference type="Pfam" id="PF12147">
    <property type="entry name" value="Methyltransf_20"/>
    <property type="match status" value="1"/>
</dbReference>
<evidence type="ECO:0000313" key="4">
    <source>
        <dbReference type="Proteomes" id="UP000239867"/>
    </source>
</evidence>
<dbReference type="Gene3D" id="3.40.50.150">
    <property type="entry name" value="Vaccinia Virus protein VP39"/>
    <property type="match status" value="1"/>
</dbReference>
<dbReference type="InterPro" id="IPR029058">
    <property type="entry name" value="AB_hydrolase_fold"/>
</dbReference>
<name>A0A2L1GM06_9BACT</name>
<dbReference type="Proteomes" id="UP000239867">
    <property type="component" value="Chromosome"/>
</dbReference>
<dbReference type="Gene3D" id="3.40.50.1820">
    <property type="entry name" value="alpha/beta hydrolase"/>
    <property type="match status" value="1"/>
</dbReference>
<dbReference type="SUPFAM" id="SSF53335">
    <property type="entry name" value="S-adenosyl-L-methionine-dependent methyltransferases"/>
    <property type="match status" value="1"/>
</dbReference>
<feature type="domain" description="Methyltransferase" evidence="2">
    <location>
        <begin position="273"/>
        <end position="580"/>
    </location>
</feature>
<dbReference type="OrthoDB" id="9806902at2"/>
<sequence length="585" mass="65255">MRHCQEKFFTTHDGCQFFYRYWPALAGRPRGAVVLMHRGHEHSGRIAHLAEELNLPDFAIFAWDQRGLGRTRASSGPALSMNVSIRDTDSFHGHLRDVYGFAHNQTVVLAQSMAAVIASAWVLDYAPDLRCLILASPAFSVRLYVPFALPLMRLWRRLRGEFFVNSYVKARLLTHDPERRRSFAADPLIQRPIAATALLELAEMGQRVVDNAPAVISPTLLLVSGRDAVVRHEAQHRFYERLGAADKARIYVPGAFHDTLGERDRADSVAACRDFIVRCFAGPTARPCLLDADRHGFSRRVQDQISRPLAACSLRGMYWQLQRLLIRIGAHFSEGLRIGRETGFDSGGTLDYVYRNQPAGTNAFGLFVDRLYLDAIGWRGIRQRKAHLEELLQKALALVQEQGMPLTVIDVAAGHGRYVLDALKAASVAPQDVLLRDFSEDNVAAGQALIRERGLEDTVHFEKGDAFDRGALANLTPKRSIGIVSGLFELFPENAPLRAALEGLAGALAGGAYLLLTNQPTHPQQEYIARVLQSHLAGRPWVMRCRSQAEMDQLLEVSGFEPICRLVDQWGIFSVTLARRRDLPA</sequence>
<dbReference type="InterPro" id="IPR022744">
    <property type="entry name" value="MeTrfase_dom_put"/>
</dbReference>
<dbReference type="Pfam" id="PF12146">
    <property type="entry name" value="Hydrolase_4"/>
    <property type="match status" value="1"/>
</dbReference>
<dbReference type="EMBL" id="CP021255">
    <property type="protein sequence ID" value="AVD70720.1"/>
    <property type="molecule type" value="Genomic_DNA"/>
</dbReference>
<reference evidence="3 4" key="1">
    <citation type="journal article" date="2018" name="MBio">
        <title>Insights into the evolution of host association through the isolation and characterization of a novel human periodontal pathobiont, Desulfobulbus oralis.</title>
        <authorList>
            <person name="Cross K.L."/>
            <person name="Chirania P."/>
            <person name="Xiong W."/>
            <person name="Beall C.J."/>
            <person name="Elkins J.G."/>
            <person name="Giannone R.J."/>
            <person name="Griffen A.L."/>
            <person name="Guss A.M."/>
            <person name="Hettich R.L."/>
            <person name="Joshi S.S."/>
            <person name="Mokrzan E.M."/>
            <person name="Martin R.K."/>
            <person name="Zhulin I.B."/>
            <person name="Leys E.J."/>
            <person name="Podar M."/>
        </authorList>
    </citation>
    <scope>NUCLEOTIDE SEQUENCE [LARGE SCALE GENOMIC DNA]</scope>
    <source>
        <strain evidence="3 4">ORNL</strain>
    </source>
</reference>
<dbReference type="InterPro" id="IPR022742">
    <property type="entry name" value="Hydrolase_4"/>
</dbReference>
<gene>
    <name evidence="3" type="ORF">CAY53_03830</name>
</gene>
<organism evidence="3 4">
    <name type="scientific">Desulfobulbus oralis</name>
    <dbReference type="NCBI Taxonomy" id="1986146"/>
    <lineage>
        <taxon>Bacteria</taxon>
        <taxon>Pseudomonadati</taxon>
        <taxon>Thermodesulfobacteriota</taxon>
        <taxon>Desulfobulbia</taxon>
        <taxon>Desulfobulbales</taxon>
        <taxon>Desulfobulbaceae</taxon>
        <taxon>Desulfobulbus</taxon>
    </lineage>
</organism>
<dbReference type="InterPro" id="IPR051044">
    <property type="entry name" value="MAG_DAG_Lipase"/>
</dbReference>
<dbReference type="KEGG" id="deo:CAY53_03830"/>
<dbReference type="RefSeq" id="WP_104936013.1">
    <property type="nucleotide sequence ID" value="NZ_CP021255.1"/>
</dbReference>
<dbReference type="SUPFAM" id="SSF53474">
    <property type="entry name" value="alpha/beta-Hydrolases"/>
    <property type="match status" value="1"/>
</dbReference>
<keyword evidence="4" id="KW-1185">Reference proteome</keyword>
<feature type="domain" description="Serine aminopeptidase S33" evidence="1">
    <location>
        <begin position="28"/>
        <end position="264"/>
    </location>
</feature>
<dbReference type="AlphaFoldDB" id="A0A2L1GM06"/>
<evidence type="ECO:0000259" key="2">
    <source>
        <dbReference type="Pfam" id="PF12147"/>
    </source>
</evidence>
<dbReference type="InterPro" id="IPR029063">
    <property type="entry name" value="SAM-dependent_MTases_sf"/>
</dbReference>
<protein>
    <submittedName>
        <fullName evidence="3">Uncharacterized protein</fullName>
    </submittedName>
</protein>
<dbReference type="PANTHER" id="PTHR11614">
    <property type="entry name" value="PHOSPHOLIPASE-RELATED"/>
    <property type="match status" value="1"/>
</dbReference>
<evidence type="ECO:0000313" key="3">
    <source>
        <dbReference type="EMBL" id="AVD70720.1"/>
    </source>
</evidence>
<accession>A0A2L1GM06</accession>